<protein>
    <submittedName>
        <fullName evidence="1">Uncharacterized protein</fullName>
    </submittedName>
</protein>
<dbReference type="EMBL" id="CP113520">
    <property type="protein sequence ID" value="WAJ28005.1"/>
    <property type="molecule type" value="Genomic_DNA"/>
</dbReference>
<evidence type="ECO:0000313" key="1">
    <source>
        <dbReference type="EMBL" id="WAJ28005.1"/>
    </source>
</evidence>
<organism evidence="1 2">
    <name type="scientific">Antarcticirhabdus aurantiaca</name>
    <dbReference type="NCBI Taxonomy" id="2606717"/>
    <lineage>
        <taxon>Bacteria</taxon>
        <taxon>Pseudomonadati</taxon>
        <taxon>Pseudomonadota</taxon>
        <taxon>Alphaproteobacteria</taxon>
        <taxon>Hyphomicrobiales</taxon>
        <taxon>Aurantimonadaceae</taxon>
        <taxon>Antarcticirhabdus</taxon>
    </lineage>
</organism>
<accession>A0ACD4NM84</accession>
<proteinExistence type="predicted"/>
<name>A0ACD4NM84_9HYPH</name>
<evidence type="ECO:0000313" key="2">
    <source>
        <dbReference type="Proteomes" id="UP001163223"/>
    </source>
</evidence>
<keyword evidence="2" id="KW-1185">Reference proteome</keyword>
<sequence>MIGQRSAANLLLLTAGLVIWSSAFVTLYAALSIGCAFGWEAVQVGPVSLQRLVLVGLWLAHLALIAGLVLWMRGRARRASAGDGLAGFFGRTSLWASLVALAATLVNYAPILGLSACL</sequence>
<reference evidence="1" key="1">
    <citation type="submission" date="2022-11" db="EMBL/GenBank/DDBJ databases">
        <title>beta-Carotene-producing bacterium, Jeongeuplla avenae sp. nov., alleviates the salt stress of Arabidopsis seedlings.</title>
        <authorList>
            <person name="Jiang L."/>
            <person name="Lee J."/>
        </authorList>
    </citation>
    <scope>NUCLEOTIDE SEQUENCE</scope>
    <source>
        <strain evidence="1">DY_R2A_6</strain>
    </source>
</reference>
<gene>
    <name evidence="1" type="ORF">OXU80_24780</name>
</gene>
<dbReference type="Proteomes" id="UP001163223">
    <property type="component" value="Chromosome"/>
</dbReference>